<dbReference type="EC" id="5.4.99.9" evidence="7"/>
<name>A0A4R5MNC8_9SPHI</name>
<dbReference type="NCBIfam" id="TIGR00031">
    <property type="entry name" value="UDP-GALP_mutase"/>
    <property type="match status" value="1"/>
</dbReference>
<dbReference type="OrthoDB" id="9769600at2"/>
<gene>
    <name evidence="7" type="primary">glf</name>
    <name evidence="7" type="ORF">EZJ43_03250</name>
</gene>
<feature type="domain" description="UDP-galactopyranose mutase C-terminal" evidence="6">
    <location>
        <begin position="147"/>
        <end position="348"/>
    </location>
</feature>
<accession>A0A4R5MNC8</accession>
<evidence type="ECO:0000256" key="2">
    <source>
        <dbReference type="ARBA" id="ARBA00009321"/>
    </source>
</evidence>
<evidence type="ECO:0000256" key="4">
    <source>
        <dbReference type="ARBA" id="ARBA00022827"/>
    </source>
</evidence>
<dbReference type="SUPFAM" id="SSF51971">
    <property type="entry name" value="Nucleotide-binding domain"/>
    <property type="match status" value="1"/>
</dbReference>
<dbReference type="Gene3D" id="3.40.50.720">
    <property type="entry name" value="NAD(P)-binding Rossmann-like Domain"/>
    <property type="match status" value="3"/>
</dbReference>
<dbReference type="GO" id="GO:0008767">
    <property type="term" value="F:UDP-galactopyranose mutase activity"/>
    <property type="evidence" value="ECO:0007669"/>
    <property type="project" value="UniProtKB-EC"/>
</dbReference>
<protein>
    <submittedName>
        <fullName evidence="7">UDP-galactopyranose mutase</fullName>
        <ecNumber evidence="7">5.4.99.9</ecNumber>
    </submittedName>
</protein>
<evidence type="ECO:0000256" key="1">
    <source>
        <dbReference type="ARBA" id="ARBA00001974"/>
    </source>
</evidence>
<keyword evidence="5 7" id="KW-0413">Isomerase</keyword>
<dbReference type="AlphaFoldDB" id="A0A4R5MNC8"/>
<evidence type="ECO:0000259" key="6">
    <source>
        <dbReference type="Pfam" id="PF03275"/>
    </source>
</evidence>
<dbReference type="RefSeq" id="WP_133261240.1">
    <property type="nucleotide sequence ID" value="NZ_SJCY01000002.1"/>
</dbReference>
<dbReference type="Pfam" id="PF13450">
    <property type="entry name" value="NAD_binding_8"/>
    <property type="match status" value="1"/>
</dbReference>
<dbReference type="Pfam" id="PF03275">
    <property type="entry name" value="GLF"/>
    <property type="match status" value="1"/>
</dbReference>
<keyword evidence="3" id="KW-0285">Flavoprotein</keyword>
<evidence type="ECO:0000313" key="7">
    <source>
        <dbReference type="EMBL" id="TDG37148.1"/>
    </source>
</evidence>
<keyword evidence="8" id="KW-1185">Reference proteome</keyword>
<dbReference type="InterPro" id="IPR015899">
    <property type="entry name" value="UDP-GalPyranose_mutase_C"/>
</dbReference>
<dbReference type="GO" id="GO:0005829">
    <property type="term" value="C:cytosol"/>
    <property type="evidence" value="ECO:0007669"/>
    <property type="project" value="TreeGrafter"/>
</dbReference>
<dbReference type="EMBL" id="SJCY01000002">
    <property type="protein sequence ID" value="TDG37148.1"/>
    <property type="molecule type" value="Genomic_DNA"/>
</dbReference>
<keyword evidence="4" id="KW-0274">FAD</keyword>
<proteinExistence type="inferred from homology"/>
<dbReference type="PANTHER" id="PTHR21197:SF0">
    <property type="entry name" value="UDP-GALACTOPYRANOSE MUTASE"/>
    <property type="match status" value="1"/>
</dbReference>
<reference evidence="7 8" key="1">
    <citation type="submission" date="2019-02" db="EMBL/GenBank/DDBJ databases">
        <title>Pedobacter sp. nov., a novel speices isolated from soil of pinguins habitat in Antarcitica.</title>
        <authorList>
            <person name="He R.-H."/>
        </authorList>
    </citation>
    <scope>NUCLEOTIDE SEQUENCE [LARGE SCALE GENOMIC DNA]</scope>
    <source>
        <strain evidence="7 8">E01020</strain>
    </source>
</reference>
<comment type="similarity">
    <text evidence="2">Belongs to the UDP-galactopyranose/dTDP-fucopyranose mutase family.</text>
</comment>
<dbReference type="InterPro" id="IPR004379">
    <property type="entry name" value="UDP-GALP_mutase"/>
</dbReference>
<evidence type="ECO:0000256" key="5">
    <source>
        <dbReference type="ARBA" id="ARBA00023235"/>
    </source>
</evidence>
<dbReference type="GO" id="GO:0050660">
    <property type="term" value="F:flavin adenine dinucleotide binding"/>
    <property type="evidence" value="ECO:0007669"/>
    <property type="project" value="TreeGrafter"/>
</dbReference>
<evidence type="ECO:0000313" key="8">
    <source>
        <dbReference type="Proteomes" id="UP000295668"/>
    </source>
</evidence>
<dbReference type="SUPFAM" id="SSF54373">
    <property type="entry name" value="FAD-linked reductases, C-terminal domain"/>
    <property type="match status" value="1"/>
</dbReference>
<organism evidence="7 8">
    <name type="scientific">Pedobacter changchengzhani</name>
    <dbReference type="NCBI Taxonomy" id="2529274"/>
    <lineage>
        <taxon>Bacteria</taxon>
        <taxon>Pseudomonadati</taxon>
        <taxon>Bacteroidota</taxon>
        <taxon>Sphingobacteriia</taxon>
        <taxon>Sphingobacteriales</taxon>
        <taxon>Sphingobacteriaceae</taxon>
        <taxon>Pedobacter</taxon>
    </lineage>
</organism>
<evidence type="ECO:0000256" key="3">
    <source>
        <dbReference type="ARBA" id="ARBA00022630"/>
    </source>
</evidence>
<dbReference type="PANTHER" id="PTHR21197">
    <property type="entry name" value="UDP-GALACTOPYRANOSE MUTASE"/>
    <property type="match status" value="1"/>
</dbReference>
<comment type="caution">
    <text evidence="7">The sequence shown here is derived from an EMBL/GenBank/DDBJ whole genome shotgun (WGS) entry which is preliminary data.</text>
</comment>
<comment type="cofactor">
    <cofactor evidence="1">
        <name>FAD</name>
        <dbReference type="ChEBI" id="CHEBI:57692"/>
    </cofactor>
</comment>
<dbReference type="Proteomes" id="UP000295668">
    <property type="component" value="Unassembled WGS sequence"/>
</dbReference>
<sequence length="366" mass="43244">MKKYLIIGSGFAGSVIAEQLSKDSLIEMWEERNHIGGNCYTERDEDTGINIHKYGPHIFNTDNVNVWNYIQQFCQMMSYVNRVKSIYRGQVYSLPINLHTINQFFNKTFSPTQAKEFIQSLSDATIDSPKNFEEQALKFIGKDLYQAFFYGYTKKQWGCEPTELPASILKRLPVRFNYNDNYYTMPLQGIPKNGYTEIFEKMLSHPNITIHLNKRFTTNDADFSTYDQVFYTGPVDAFFEYKFGRLGYRTVFFEKHTSEGDFQGNAVINYADEETPFTRIHEHKHFTPWEEHEKTVYFKEFSKETEVEDIPYYPKRLTNDIEILEKYQEEINKLPKITFLGRLATYRYMDMHHVIANALEIAQKFK</sequence>